<dbReference type="PROSITE" id="PS52035">
    <property type="entry name" value="PEPTIDASE_M14"/>
    <property type="match status" value="1"/>
</dbReference>
<evidence type="ECO:0000259" key="9">
    <source>
        <dbReference type="PROSITE" id="PS52035"/>
    </source>
</evidence>
<dbReference type="InterPro" id="IPR006311">
    <property type="entry name" value="TAT_signal"/>
</dbReference>
<dbReference type="PANTHER" id="PTHR11705">
    <property type="entry name" value="PROTEASE FAMILY M14 CARBOXYPEPTIDASE A,B"/>
    <property type="match status" value="1"/>
</dbReference>
<dbReference type="PANTHER" id="PTHR11705:SF143">
    <property type="entry name" value="SLL0236 PROTEIN"/>
    <property type="match status" value="1"/>
</dbReference>
<dbReference type="RefSeq" id="WP_377861559.1">
    <property type="nucleotide sequence ID" value="NZ_JBHLZU010000033.1"/>
</dbReference>
<evidence type="ECO:0000313" key="10">
    <source>
        <dbReference type="EMBL" id="MFB9909118.1"/>
    </source>
</evidence>
<feature type="active site" description="Proton donor/acceptor" evidence="7">
    <location>
        <position position="287"/>
    </location>
</feature>
<proteinExistence type="inferred from homology"/>
<feature type="chain" id="PRO_5046633579" evidence="8">
    <location>
        <begin position="28"/>
        <end position="432"/>
    </location>
</feature>
<evidence type="ECO:0000256" key="3">
    <source>
        <dbReference type="ARBA" id="ARBA00022670"/>
    </source>
</evidence>
<keyword evidence="11" id="KW-1185">Reference proteome</keyword>
<evidence type="ECO:0000256" key="1">
    <source>
        <dbReference type="ARBA" id="ARBA00001947"/>
    </source>
</evidence>
<sequence length="432" mass="47092">MTSRRMAVLAALVVGLGASLASPAAAAAQPPRTPFEASHGAAWTTLPEEAAFLDEVAKGSRRVKIDRIGSTVQGRPLQLVQIAEPGPRPAPVVAAGSVVLFICSQHGDEPAGREGCLSKIRDLAFSRDADVVRMLRTTTVLFVPTANPDGRVADTRGNANGVDINRDHLALATPEARATAKVFKDYKPDVVHDLHEYGTTPPYYDKDVTWLWPRNLNVADRVHDESEKLSRDYARVAVESAGHTSGVYGIWTDPNTGEPIKQTAGDGQERILRNTSGLKHAVGMLLESAVDPKDAAEKADPALNARRRVNAHLVSVDSTLKMARERRTQIELATTFSRNLEPFKREPIYFGGADNQAPKPDEVLTQPPCGYRLTAQQFQQVRDKLELHDVHSWSVGDGRFVPLAQQARSLVPLLLDARGQYRITTAEPVSTC</sequence>
<protein>
    <submittedName>
        <fullName evidence="10">M14 family metallocarboxypeptidase</fullName>
    </submittedName>
</protein>
<evidence type="ECO:0000256" key="7">
    <source>
        <dbReference type="PROSITE-ProRule" id="PRU01379"/>
    </source>
</evidence>
<evidence type="ECO:0000256" key="8">
    <source>
        <dbReference type="SAM" id="SignalP"/>
    </source>
</evidence>
<accession>A0ABV6A9M8</accession>
<keyword evidence="5" id="KW-0862">Zinc</keyword>
<dbReference type="CDD" id="cd06242">
    <property type="entry name" value="M14-like"/>
    <property type="match status" value="1"/>
</dbReference>
<comment type="caution">
    <text evidence="10">The sequence shown here is derived from an EMBL/GenBank/DDBJ whole genome shotgun (WGS) entry which is preliminary data.</text>
</comment>
<reference evidence="10 11" key="1">
    <citation type="submission" date="2024-09" db="EMBL/GenBank/DDBJ databases">
        <authorList>
            <person name="Sun Q."/>
            <person name="Mori K."/>
        </authorList>
    </citation>
    <scope>NUCLEOTIDE SEQUENCE [LARGE SCALE GENOMIC DNA]</scope>
    <source>
        <strain evidence="10 11">TBRC 7907</strain>
    </source>
</reference>
<evidence type="ECO:0000256" key="5">
    <source>
        <dbReference type="ARBA" id="ARBA00022833"/>
    </source>
</evidence>
<dbReference type="Pfam" id="PF00246">
    <property type="entry name" value="Peptidase_M14"/>
    <property type="match status" value="1"/>
</dbReference>
<keyword evidence="8" id="KW-0732">Signal</keyword>
<feature type="domain" description="Peptidase M14" evidence="9">
    <location>
        <begin position="42"/>
        <end position="323"/>
    </location>
</feature>
<keyword evidence="6" id="KW-0482">Metalloprotease</keyword>
<evidence type="ECO:0000256" key="6">
    <source>
        <dbReference type="ARBA" id="ARBA00023049"/>
    </source>
</evidence>
<dbReference type="SUPFAM" id="SSF53187">
    <property type="entry name" value="Zn-dependent exopeptidases"/>
    <property type="match status" value="1"/>
</dbReference>
<feature type="signal peptide" evidence="8">
    <location>
        <begin position="1"/>
        <end position="27"/>
    </location>
</feature>
<keyword evidence="4" id="KW-0378">Hydrolase</keyword>
<evidence type="ECO:0000256" key="2">
    <source>
        <dbReference type="ARBA" id="ARBA00005988"/>
    </source>
</evidence>
<comment type="cofactor">
    <cofactor evidence="1">
        <name>Zn(2+)</name>
        <dbReference type="ChEBI" id="CHEBI:29105"/>
    </cofactor>
</comment>
<dbReference type="InterPro" id="IPR000834">
    <property type="entry name" value="Peptidase_M14"/>
</dbReference>
<dbReference type="SMART" id="SM00631">
    <property type="entry name" value="Zn_pept"/>
    <property type="match status" value="1"/>
</dbReference>
<dbReference type="EMBL" id="JBHLZU010000033">
    <property type="protein sequence ID" value="MFB9909118.1"/>
    <property type="molecule type" value="Genomic_DNA"/>
</dbReference>
<dbReference type="Proteomes" id="UP001589693">
    <property type="component" value="Unassembled WGS sequence"/>
</dbReference>
<evidence type="ECO:0000256" key="4">
    <source>
        <dbReference type="ARBA" id="ARBA00022801"/>
    </source>
</evidence>
<dbReference type="PROSITE" id="PS51318">
    <property type="entry name" value="TAT"/>
    <property type="match status" value="1"/>
</dbReference>
<organism evidence="10 11">
    <name type="scientific">Allokutzneria oryzae</name>
    <dbReference type="NCBI Taxonomy" id="1378989"/>
    <lineage>
        <taxon>Bacteria</taxon>
        <taxon>Bacillati</taxon>
        <taxon>Actinomycetota</taxon>
        <taxon>Actinomycetes</taxon>
        <taxon>Pseudonocardiales</taxon>
        <taxon>Pseudonocardiaceae</taxon>
        <taxon>Allokutzneria</taxon>
    </lineage>
</organism>
<gene>
    <name evidence="10" type="ORF">ACFFQA_34715</name>
</gene>
<evidence type="ECO:0000313" key="11">
    <source>
        <dbReference type="Proteomes" id="UP001589693"/>
    </source>
</evidence>
<name>A0ABV6A9M8_9PSEU</name>
<comment type="similarity">
    <text evidence="2 7">Belongs to the peptidase M14 family.</text>
</comment>
<dbReference type="Gene3D" id="3.40.630.10">
    <property type="entry name" value="Zn peptidases"/>
    <property type="match status" value="1"/>
</dbReference>
<keyword evidence="3" id="KW-0645">Protease</keyword>